<dbReference type="Gene3D" id="3.20.20.140">
    <property type="entry name" value="Metal-dependent hydrolases"/>
    <property type="match status" value="1"/>
</dbReference>
<keyword evidence="1" id="KW-0456">Lyase</keyword>
<reference evidence="3" key="1">
    <citation type="submission" date="2019-08" db="EMBL/GenBank/DDBJ databases">
        <authorList>
            <person name="Kucharzyk K."/>
            <person name="Murdoch R.W."/>
            <person name="Higgins S."/>
            <person name="Loffler F."/>
        </authorList>
    </citation>
    <scope>NUCLEOTIDE SEQUENCE</scope>
</reference>
<dbReference type="InterPro" id="IPR032466">
    <property type="entry name" value="Metal_Hydrolase"/>
</dbReference>
<dbReference type="InterPro" id="IPR032465">
    <property type="entry name" value="ACMSD"/>
</dbReference>
<dbReference type="AlphaFoldDB" id="A0A645B1Y1"/>
<gene>
    <name evidence="3" type="ORF">SDC9_106292</name>
</gene>
<dbReference type="EMBL" id="VSSQ01017297">
    <property type="protein sequence ID" value="MPM59450.1"/>
    <property type="molecule type" value="Genomic_DNA"/>
</dbReference>
<proteinExistence type="predicted"/>
<comment type="caution">
    <text evidence="3">The sequence shown here is derived from an EMBL/GenBank/DDBJ whole genome shotgun (WGS) entry which is preliminary data.</text>
</comment>
<dbReference type="Pfam" id="PF04909">
    <property type="entry name" value="Amidohydro_2"/>
    <property type="match status" value="1"/>
</dbReference>
<evidence type="ECO:0000313" key="3">
    <source>
        <dbReference type="EMBL" id="MPM59450.1"/>
    </source>
</evidence>
<dbReference type="InterPro" id="IPR006680">
    <property type="entry name" value="Amidohydro-rel"/>
</dbReference>
<evidence type="ECO:0000256" key="1">
    <source>
        <dbReference type="ARBA" id="ARBA00023239"/>
    </source>
</evidence>
<sequence length="242" mass="27044">MIIDNHNHLWIGVSTDGFLDECMSERRILEDMDAAGVDMSGVCTVAQSMNNDYVLECVKRHPDRLFGFCMVDPKTPNAPDVLRGYLDQGMKGLKLHPRLHGYLLGNHTLVDPLMEVCREYQVPMFSHGGSEEMNHAYYFEELARTFPDVAIIMGHMCMPNYCTDAKMIAKRNPNIYLDTSATPYLSVKTAVSMVGADRILMGSDWPGDSFKLSLLKAELAAQGSREAFELMTGGNIARLLNL</sequence>
<organism evidence="3">
    <name type="scientific">bioreactor metagenome</name>
    <dbReference type="NCBI Taxonomy" id="1076179"/>
    <lineage>
        <taxon>unclassified sequences</taxon>
        <taxon>metagenomes</taxon>
        <taxon>ecological metagenomes</taxon>
    </lineage>
</organism>
<dbReference type="PANTHER" id="PTHR21240">
    <property type="entry name" value="2-AMINO-3-CARBOXYLMUCONATE-6-SEMIALDEHYDE DECARBOXYLASE"/>
    <property type="match status" value="1"/>
</dbReference>
<protein>
    <recommendedName>
        <fullName evidence="2">Amidohydrolase-related domain-containing protein</fullName>
    </recommendedName>
</protein>
<dbReference type="CDD" id="cd01292">
    <property type="entry name" value="metallo-dependent_hydrolases"/>
    <property type="match status" value="1"/>
</dbReference>
<name>A0A645B1Y1_9ZZZZ</name>
<feature type="domain" description="Amidohydrolase-related" evidence="2">
    <location>
        <begin position="17"/>
        <end position="242"/>
    </location>
</feature>
<dbReference type="SUPFAM" id="SSF51556">
    <property type="entry name" value="Metallo-dependent hydrolases"/>
    <property type="match status" value="1"/>
</dbReference>
<dbReference type="GO" id="GO:0016787">
    <property type="term" value="F:hydrolase activity"/>
    <property type="evidence" value="ECO:0007669"/>
    <property type="project" value="InterPro"/>
</dbReference>
<dbReference type="PANTHER" id="PTHR21240:SF19">
    <property type="entry name" value="CATALYTIC_ HYDROLASE"/>
    <property type="match status" value="1"/>
</dbReference>
<dbReference type="GO" id="GO:0016831">
    <property type="term" value="F:carboxy-lyase activity"/>
    <property type="evidence" value="ECO:0007669"/>
    <property type="project" value="InterPro"/>
</dbReference>
<accession>A0A645B1Y1</accession>
<evidence type="ECO:0000259" key="2">
    <source>
        <dbReference type="Pfam" id="PF04909"/>
    </source>
</evidence>